<comment type="similarity">
    <text evidence="2">Belongs to the FAD-binding monooxygenase family.</text>
</comment>
<dbReference type="PANTHER" id="PTHR42877:SF12">
    <property type="entry name" value="MONOOXYGENASE"/>
    <property type="match status" value="1"/>
</dbReference>
<keyword evidence="3" id="KW-0521">NADP</keyword>
<name>A0A438NJS0_EXOME</name>
<dbReference type="SUPFAM" id="SSF51905">
    <property type="entry name" value="FAD/NAD(P)-binding domain"/>
    <property type="match status" value="1"/>
</dbReference>
<dbReference type="VEuPathDB" id="FungiDB:PV10_01651"/>
<dbReference type="OrthoDB" id="74360at2759"/>
<dbReference type="SUPFAM" id="SSF51735">
    <property type="entry name" value="NAD(P)-binding Rossmann-fold domains"/>
    <property type="match status" value="1"/>
</dbReference>
<comment type="cofactor">
    <cofactor evidence="1">
        <name>FAD</name>
        <dbReference type="ChEBI" id="CHEBI:57692"/>
    </cofactor>
</comment>
<dbReference type="InterPro" id="IPR020904">
    <property type="entry name" value="Sc_DH/Rdtase_CS"/>
</dbReference>
<evidence type="ECO:0000313" key="5">
    <source>
        <dbReference type="Proteomes" id="UP000288859"/>
    </source>
</evidence>
<dbReference type="PANTHER" id="PTHR42877">
    <property type="entry name" value="L-ORNITHINE N(5)-MONOOXYGENASE-RELATED"/>
    <property type="match status" value="1"/>
</dbReference>
<evidence type="ECO:0008006" key="6">
    <source>
        <dbReference type="Google" id="ProtNLM"/>
    </source>
</evidence>
<sequence length="747" mass="82004">MGSYTPEQSLDGGFPIMEEPMGTARHIKIITIGAGVSGLNMIRRLRKSLINYEHTVYEKNPEVGGTWFENTYPGCQCDHPSHNYQFSWRTNPAWSQFSAPSSEIEAYLCDLCDAENMRPEIKLSHQVSHAQWIEASGKWELEILNLKTGEMVLDSCHFLLNATGVLNNWKWPDIPGLNDFKGDLVHSAAWSKNFDYHNKRVAVIGNGSSGVQIVPALQPDVANLFHFVRSPTWILPPQTDRLLTKSSVEILRGAVMDGSKFTQQQIQRFRDDQNYYKSFIKATEEQVNALFKVLVDNEGLAKDLTVTLTENMSAALKHDPKLIKAIIPTFTAGCRRLTPGPGYLESLTASNVSVITDKIIRVVPGGIITSTGELIEVDAIVCATGFDVSFRPRFPIIGRNGNLQDIWAKQLPAAYMSCAVAHMPNYFLFMGPNSPAGHGSIMTIAEQVARYIVVVLKKWQTECIVSVAPKEAAVNEFAGFAHAFLPRTKDLLEKVKSEVEAKGRWKEWSTQWGEMDFEQAIVFPQKPLLINPFVIATGRRSIVSCADVTNDEEVSAMIAKTVDQLGELNLTSIGNGQVFVANAGIVIPNSLVETTTAQFTQVLNVNVVGVFICYREAAKQMIKQGKGGKIIGASSLAGYRPSPGAISYPTSKWAVRGMTQSAAMELAPHDINVNGKFIPMWEVLDEAIGKKQGLAKGEAFDKSVETRSAFKRASTPEDVAALVSFLAGPGSRNITGQSLLVDGGIAF</sequence>
<reference evidence="4 5" key="1">
    <citation type="submission" date="2017-03" db="EMBL/GenBank/DDBJ databases">
        <title>Genomes of endolithic fungi from Antarctica.</title>
        <authorList>
            <person name="Coleine C."/>
            <person name="Masonjones S."/>
            <person name="Stajich J.E."/>
        </authorList>
    </citation>
    <scope>NUCLEOTIDE SEQUENCE [LARGE SCALE GENOMIC DNA]</scope>
    <source>
        <strain evidence="4 5">CCFEE 6314</strain>
    </source>
</reference>
<comment type="caution">
    <text evidence="4">The sequence shown here is derived from an EMBL/GenBank/DDBJ whole genome shotgun (WGS) entry which is preliminary data.</text>
</comment>
<proteinExistence type="inferred from homology"/>
<dbReference type="Pfam" id="PF13561">
    <property type="entry name" value="adh_short_C2"/>
    <property type="match status" value="1"/>
</dbReference>
<dbReference type="Pfam" id="PF13450">
    <property type="entry name" value="NAD_binding_8"/>
    <property type="match status" value="1"/>
</dbReference>
<dbReference type="AlphaFoldDB" id="A0A438NJS0"/>
<evidence type="ECO:0000256" key="1">
    <source>
        <dbReference type="ARBA" id="ARBA00001974"/>
    </source>
</evidence>
<dbReference type="InterPro" id="IPR036188">
    <property type="entry name" value="FAD/NAD-bd_sf"/>
</dbReference>
<dbReference type="VEuPathDB" id="FungiDB:PV10_01650"/>
<dbReference type="Gene3D" id="3.50.50.60">
    <property type="entry name" value="FAD/NAD(P)-binding domain"/>
    <property type="match status" value="2"/>
</dbReference>
<accession>A0A438NJS0</accession>
<dbReference type="Proteomes" id="UP000288859">
    <property type="component" value="Unassembled WGS sequence"/>
</dbReference>
<evidence type="ECO:0000256" key="2">
    <source>
        <dbReference type="ARBA" id="ARBA00010139"/>
    </source>
</evidence>
<evidence type="ECO:0000256" key="3">
    <source>
        <dbReference type="ARBA" id="ARBA00022857"/>
    </source>
</evidence>
<dbReference type="EMBL" id="NAJM01000001">
    <property type="protein sequence ID" value="RVX75987.1"/>
    <property type="molecule type" value="Genomic_DNA"/>
</dbReference>
<protein>
    <recommendedName>
        <fullName evidence="6">FAD/NAD(P)-binding domain-containing protein</fullName>
    </recommendedName>
</protein>
<dbReference type="InterPro" id="IPR002347">
    <property type="entry name" value="SDR_fam"/>
</dbReference>
<gene>
    <name evidence="4" type="ORF">B0A52_00344</name>
</gene>
<dbReference type="InterPro" id="IPR036291">
    <property type="entry name" value="NAD(P)-bd_dom_sf"/>
</dbReference>
<dbReference type="InterPro" id="IPR051209">
    <property type="entry name" value="FAD-bind_Monooxygenase_sf"/>
</dbReference>
<dbReference type="Gene3D" id="3.40.50.720">
    <property type="entry name" value="NAD(P)-binding Rossmann-like Domain"/>
    <property type="match status" value="1"/>
</dbReference>
<organism evidence="4 5">
    <name type="scientific">Exophiala mesophila</name>
    <name type="common">Black yeast-like fungus</name>
    <dbReference type="NCBI Taxonomy" id="212818"/>
    <lineage>
        <taxon>Eukaryota</taxon>
        <taxon>Fungi</taxon>
        <taxon>Dikarya</taxon>
        <taxon>Ascomycota</taxon>
        <taxon>Pezizomycotina</taxon>
        <taxon>Eurotiomycetes</taxon>
        <taxon>Chaetothyriomycetidae</taxon>
        <taxon>Chaetothyriales</taxon>
        <taxon>Herpotrichiellaceae</taxon>
        <taxon>Exophiala</taxon>
    </lineage>
</organism>
<evidence type="ECO:0000313" key="4">
    <source>
        <dbReference type="EMBL" id="RVX75987.1"/>
    </source>
</evidence>
<dbReference type="PROSITE" id="PS00061">
    <property type="entry name" value="ADH_SHORT"/>
    <property type="match status" value="1"/>
</dbReference>